<dbReference type="PANTHER" id="PTHR14859">
    <property type="entry name" value="CALCOFLUOR WHITE HYPERSENSITIVE PROTEIN PRECURSOR"/>
    <property type="match status" value="1"/>
</dbReference>
<gene>
    <name evidence="3" type="ORF">E0493_19445</name>
</gene>
<keyword evidence="4" id="KW-1185">Reference proteome</keyword>
<dbReference type="EMBL" id="SNVJ01000022">
    <property type="protein sequence ID" value="MXP65526.1"/>
    <property type="molecule type" value="Genomic_DNA"/>
</dbReference>
<dbReference type="SUPFAM" id="SSF56219">
    <property type="entry name" value="DNase I-like"/>
    <property type="match status" value="1"/>
</dbReference>
<protein>
    <submittedName>
        <fullName evidence="3">EEP domain-containing protein</fullName>
    </submittedName>
</protein>
<proteinExistence type="predicted"/>
<dbReference type="InterPro" id="IPR005135">
    <property type="entry name" value="Endo/exonuclease/phosphatase"/>
</dbReference>
<dbReference type="RefSeq" id="WP_160938932.1">
    <property type="nucleotide sequence ID" value="NZ_SNVJ01000022.1"/>
</dbReference>
<comment type="caution">
    <text evidence="3">The sequence shown here is derived from an EMBL/GenBank/DDBJ whole genome shotgun (WGS) entry which is preliminary data.</text>
</comment>
<evidence type="ECO:0000313" key="4">
    <source>
        <dbReference type="Proteomes" id="UP000460715"/>
    </source>
</evidence>
<name>A0A845BHB6_9PROT</name>
<feature type="region of interest" description="Disordered" evidence="1">
    <location>
        <begin position="1"/>
        <end position="43"/>
    </location>
</feature>
<organism evidence="3 4">
    <name type="scientific">Teichococcus coralli</name>
    <dbReference type="NCBI Taxonomy" id="2545983"/>
    <lineage>
        <taxon>Bacteria</taxon>
        <taxon>Pseudomonadati</taxon>
        <taxon>Pseudomonadota</taxon>
        <taxon>Alphaproteobacteria</taxon>
        <taxon>Acetobacterales</taxon>
        <taxon>Roseomonadaceae</taxon>
        <taxon>Roseomonas</taxon>
    </lineage>
</organism>
<dbReference type="GO" id="GO:0006506">
    <property type="term" value="P:GPI anchor biosynthetic process"/>
    <property type="evidence" value="ECO:0007669"/>
    <property type="project" value="TreeGrafter"/>
</dbReference>
<accession>A0A845BHB6</accession>
<dbReference type="PANTHER" id="PTHR14859:SF15">
    <property type="entry name" value="ENDONUCLEASE_EXONUCLEASE_PHOSPHATASE DOMAIN-CONTAINING PROTEIN"/>
    <property type="match status" value="1"/>
</dbReference>
<evidence type="ECO:0000256" key="1">
    <source>
        <dbReference type="SAM" id="MobiDB-lite"/>
    </source>
</evidence>
<reference evidence="3 4" key="1">
    <citation type="submission" date="2019-03" db="EMBL/GenBank/DDBJ databases">
        <title>Roseomonas sp. a novel Roseomonas species isolated from Sea whip Gorgonian.</title>
        <authorList>
            <person name="Li F."/>
            <person name="Pan X."/>
            <person name="Huang S."/>
            <person name="Li Z."/>
            <person name="Meng B."/>
        </authorList>
    </citation>
    <scope>NUCLEOTIDE SEQUENCE [LARGE SCALE GENOMIC DNA]</scope>
    <source>
        <strain evidence="3 4">M0104</strain>
    </source>
</reference>
<dbReference type="GO" id="GO:0016020">
    <property type="term" value="C:membrane"/>
    <property type="evidence" value="ECO:0007669"/>
    <property type="project" value="GOC"/>
</dbReference>
<feature type="domain" description="Endonuclease/exonuclease/phosphatase" evidence="2">
    <location>
        <begin position="52"/>
        <end position="267"/>
    </location>
</feature>
<dbReference type="Proteomes" id="UP000460715">
    <property type="component" value="Unassembled WGS sequence"/>
</dbReference>
<sequence length="291" mass="31153">MTPPDASHGRGRRPAGHAPATRLSELRGRHGLSVLPSVPPLPPPGPDEITVASYNVHKCVGTDRRFDPGRIAQVIAEIQPDILAVQEADRRFGRRIGLLDTQALQQSGLSLVPVSRLPDGHGWHGNALLVRRGTPLEVQRLALPGAEPRGAVLTEIELPAGKLRIVAAHFGLLRRCRLRQAATILEAIARGTSMPTLMLGDLNEWRPGPRSSLRPLESLFGSVAFGPASFPSRMPVFALDRIFGWPRGVVRDVQAHNSSLARIASDHLPLKARLSLAAAHAAPSGEVAAAA</sequence>
<dbReference type="GO" id="GO:0003824">
    <property type="term" value="F:catalytic activity"/>
    <property type="evidence" value="ECO:0007669"/>
    <property type="project" value="InterPro"/>
</dbReference>
<dbReference type="InterPro" id="IPR036691">
    <property type="entry name" value="Endo/exonu/phosph_ase_sf"/>
</dbReference>
<evidence type="ECO:0000259" key="2">
    <source>
        <dbReference type="Pfam" id="PF03372"/>
    </source>
</evidence>
<dbReference type="InterPro" id="IPR051916">
    <property type="entry name" value="GPI-anchor_lipid_remodeler"/>
</dbReference>
<dbReference type="Gene3D" id="3.60.10.10">
    <property type="entry name" value="Endonuclease/exonuclease/phosphatase"/>
    <property type="match status" value="1"/>
</dbReference>
<dbReference type="AlphaFoldDB" id="A0A845BHB6"/>
<evidence type="ECO:0000313" key="3">
    <source>
        <dbReference type="EMBL" id="MXP65526.1"/>
    </source>
</evidence>
<dbReference type="OrthoDB" id="9813425at2"/>
<dbReference type="Pfam" id="PF03372">
    <property type="entry name" value="Exo_endo_phos"/>
    <property type="match status" value="1"/>
</dbReference>